<dbReference type="RefSeq" id="WP_342594513.1">
    <property type="nucleotide sequence ID" value="NZ_CP151919.1"/>
</dbReference>
<reference evidence="1 2" key="1">
    <citation type="submission" date="2024-04" db="EMBL/GenBank/DDBJ databases">
        <title>Salinicola lusitanus LLJ914,a marine bacterium isolated from the Okinawa Trough.</title>
        <authorList>
            <person name="Li J."/>
        </authorList>
    </citation>
    <scope>NUCLEOTIDE SEQUENCE [LARGE SCALE GENOMIC DNA]</scope>
    <source>
        <strain evidence="1 2">LLJ914</strain>
    </source>
</reference>
<dbReference type="Proteomes" id="UP001453229">
    <property type="component" value="Chromosome"/>
</dbReference>
<dbReference type="SUPFAM" id="SSF52266">
    <property type="entry name" value="SGNH hydrolase"/>
    <property type="match status" value="1"/>
</dbReference>
<proteinExistence type="predicted"/>
<organism evidence="1 2">
    <name type="scientific">Salinicola lusitanus</name>
    <dbReference type="NCBI Taxonomy" id="1949085"/>
    <lineage>
        <taxon>Bacteria</taxon>
        <taxon>Pseudomonadati</taxon>
        <taxon>Pseudomonadota</taxon>
        <taxon>Gammaproteobacteria</taxon>
        <taxon>Oceanospirillales</taxon>
        <taxon>Halomonadaceae</taxon>
        <taxon>Salinicola</taxon>
    </lineage>
</organism>
<evidence type="ECO:0000313" key="1">
    <source>
        <dbReference type="EMBL" id="XAD53453.1"/>
    </source>
</evidence>
<accession>A0ABZ3CQM2</accession>
<gene>
    <name evidence="1" type="ORF">AAGT95_16635</name>
</gene>
<sequence>MATGDPIANFNDIIDVLNQIALGEPGMVSLNGQERPTLAKVFAEFLASQGVYQSVEDGLAATSGTGTNNRFFSVSGEDGELDVRYRNDDGEAVEIGRLPSSLLTAYLENQVRALDSDLSSVRANDSVSNEFAWALTDMDSRVAIGVTHDGRTRLLRENEIQTLSPFEDGYVGGFVDEAGRIALGVRRDGHVSLTRDNEIQNQSVFDGDWVWGIADEAGHIALGIKRDGSVVGNLTAASDYIDVNSLNVAGLGNAFMARLIKAGLAEFLADGEGATRAYRQRIDIETPTAMMSALGPINYLIATGQSLSVGGGATENSDGTRVFTTTAVDPHYDFMFNTGTRGAMDQTLDPSTLIDFVPAHEVFNGDNQGETQGSGMMRGLHAKDASDGLLRSYVYRTHGMGGMTIAQLSKGSVMYANGLKEASRAVAIAADYGRKIFAPAFTWTQGEQDRGIGTTRAEYVAMLDTLIDDYRADYAGVLPDGAPLLTCIIDQLSAAASGEGSDIPLAQYDVFKLRADTVISTPKYFMAYSHTVHLVPKWYSVLGEYQARAWRTLFIDEQSWSPVTPIDITVAGSLVDIQFHVPTGALVFDTATLPEATAYGFEIFDEEGVAPSINSVELVGDDTVRLTLSAAPASSTRVRYAWSGPGVTGRSGAWGNLHDSDNTPSETDSSILLHNWCITFDEPLA</sequence>
<dbReference type="InterPro" id="IPR036514">
    <property type="entry name" value="SGNH_hydro_sf"/>
</dbReference>
<evidence type="ECO:0000313" key="2">
    <source>
        <dbReference type="Proteomes" id="UP001453229"/>
    </source>
</evidence>
<name>A0ABZ3CQM2_9GAMM</name>
<dbReference type="Gene3D" id="3.40.50.1110">
    <property type="entry name" value="SGNH hydrolase"/>
    <property type="match status" value="1"/>
</dbReference>
<keyword evidence="2" id="KW-1185">Reference proteome</keyword>
<dbReference type="EMBL" id="CP151919">
    <property type="protein sequence ID" value="XAD53453.1"/>
    <property type="molecule type" value="Genomic_DNA"/>
</dbReference>
<protein>
    <submittedName>
        <fullName evidence="1">Uncharacterized protein</fullName>
    </submittedName>
</protein>